<sequence length="803" mass="90144">MSSLDPRKSKYQRQFRPLLNRCKDMVLVYVSALLTELFANSDKALMSFAQKAETNEVQNRFFEAMAIIRNRRGLVEHEFREQLSEGFDHFWESSNSHSGGLGMGSDMELELVDRDAMDQTTALENMVAKTISEHRTELYALSQRLSVVYGGNEVKSKRIPAGPYQLTIAFNDAIDGLGLESRIRIIVLALFNKYVLKQLGSLYEDYNNNLKEAGVLPHLRPAVRKSESAASQPKAKQESQADDAPQTSQELGEELFGSILDLMSNRRHAGPPHSTLGSADDHKARPKGELPSDSIYHNYASAATPADRQGPPVAKENIVSALNEIQPEAHGDYLPDLQSATPFIPNVELDEQFLDRIKQTLIEERHKLYNQVDRNQLDTVDEDTIDLVGMLFEYMLNDPVLPAVAKALISHLHTPYLKVAIIDRSLLTDSNHDARLLLDSLVEAGSHWIDEHNLKRGIYPAMQDVVDTVLKEFTDNIGLFSEQLNSFRLEMDNFRKKTEVLEKRAQDSAKGREKLTIARQRASQEMKARTFNASLPQVAKDFLVQTWTDKLIFILLRHPDGELSEDWKEALRVADELTWAFEPKSSQSEMSDLENSLPNLRDSIQEGLESLGDIHQEKSKALFELLATPESAIAAGAAVLAEPPSKAALPHTASEPVEITGTSADIEEAEAEQQGAEIPQDELDMMEKLRKVEYGTWFELDDPTSGENKRVKLSWLSPLTGSCMFVDRAGVQTAIKPLRTLAQEVIAGKSRMLEESNDPFVDRTLHAIRRMLQRSLQATEDLASELLEEDSSEPESELQFPLK</sequence>
<evidence type="ECO:0000313" key="3">
    <source>
        <dbReference type="Proteomes" id="UP001056649"/>
    </source>
</evidence>
<feature type="region of interest" description="Disordered" evidence="1">
    <location>
        <begin position="222"/>
        <end position="249"/>
    </location>
</feature>
<dbReference type="InterPro" id="IPR012434">
    <property type="entry name" value="DUF1631"/>
</dbReference>
<feature type="compositionally biased region" description="Basic and acidic residues" evidence="1">
    <location>
        <begin position="279"/>
        <end position="290"/>
    </location>
</feature>
<proteinExistence type="predicted"/>
<keyword evidence="3" id="KW-1185">Reference proteome</keyword>
<dbReference type="Pfam" id="PF07793">
    <property type="entry name" value="DUF1631"/>
    <property type="match status" value="1"/>
</dbReference>
<dbReference type="RefSeq" id="WP_005964398.1">
    <property type="nucleotide sequence ID" value="NZ_CP090569.1"/>
</dbReference>
<dbReference type="AlphaFoldDB" id="A0A9J7A1F3"/>
<organism evidence="2 3">
    <name type="scientific">Candidatus Endoriftia persephonae</name>
    <dbReference type="NCBI Taxonomy" id="393765"/>
    <lineage>
        <taxon>Bacteria</taxon>
        <taxon>Pseudomonadati</taxon>
        <taxon>Pseudomonadota</taxon>
        <taxon>Gammaproteobacteria</taxon>
        <taxon>Chromatiales</taxon>
        <taxon>Sedimenticolaceae</taxon>
        <taxon>Candidatus Endoriftia</taxon>
    </lineage>
</organism>
<reference evidence="2" key="1">
    <citation type="journal article" date="2022" name="Mol. Ecol. Resour.">
        <title>The complete and closed genome of the facultative generalist Candidatus Endoriftia persephone from deep-sea hydrothermal vents.</title>
        <authorList>
            <person name="de Oliveira A.L."/>
            <person name="Srivastava A."/>
            <person name="Espada-Hinojosa S."/>
            <person name="Bright M."/>
        </authorList>
    </citation>
    <scope>NUCLEOTIDE SEQUENCE</scope>
    <source>
        <strain evidence="2">Tica-EPR-9o50.N</strain>
    </source>
</reference>
<evidence type="ECO:0000256" key="1">
    <source>
        <dbReference type="SAM" id="MobiDB-lite"/>
    </source>
</evidence>
<name>A0A9J7A1F3_9GAMM</name>
<accession>A0A9J7A1F3</accession>
<dbReference type="Proteomes" id="UP001056649">
    <property type="component" value="Chromosome"/>
</dbReference>
<dbReference type="EMBL" id="CP090569">
    <property type="protein sequence ID" value="USF88893.1"/>
    <property type="molecule type" value="Genomic_DNA"/>
</dbReference>
<dbReference type="KEGG" id="eps:L0Y14_06600"/>
<gene>
    <name evidence="2" type="ORF">L0Y14_06600</name>
</gene>
<feature type="region of interest" description="Disordered" evidence="1">
    <location>
        <begin position="264"/>
        <end position="294"/>
    </location>
</feature>
<evidence type="ECO:0000313" key="2">
    <source>
        <dbReference type="EMBL" id="USF88893.1"/>
    </source>
</evidence>
<protein>
    <submittedName>
        <fullName evidence="2">DUF1631 domain-containing protein</fullName>
    </submittedName>
</protein>